<keyword evidence="3" id="KW-1185">Reference proteome</keyword>
<comment type="caution">
    <text evidence="2">The sequence shown here is derived from an EMBL/GenBank/DDBJ whole genome shotgun (WGS) entry which is preliminary data.</text>
</comment>
<organism evidence="2 3">
    <name type="scientific">Sphingobacterium hungaricum</name>
    <dbReference type="NCBI Taxonomy" id="2082723"/>
    <lineage>
        <taxon>Bacteria</taxon>
        <taxon>Pseudomonadati</taxon>
        <taxon>Bacteroidota</taxon>
        <taxon>Sphingobacteriia</taxon>
        <taxon>Sphingobacteriales</taxon>
        <taxon>Sphingobacteriaceae</taxon>
        <taxon>Sphingobacterium</taxon>
    </lineage>
</organism>
<gene>
    <name evidence="2" type="ORF">C4F49_02075</name>
</gene>
<name>A0A928YNV6_9SPHI</name>
<sequence>MNKCYSIKFIGILFLFLFSFFIFSCSKNDPPEPKVEEKDDEFLYAFERYEIVGKKMYAGSEDGAVDRTEQFDPEKYFRTAYFDKSKLEYFKQDSIRAVKDTLIEYPLNYEANTFKFKTGDKDSLFRWNIYAKFCQYYGKFPENKQEISYERYFVRLIKDRKEGMSFYLDERGEGFVDDKSFFYGNIYHFPTSKRMTEATDTLAYCNVRYIYKLVKK</sequence>
<evidence type="ECO:0008006" key="4">
    <source>
        <dbReference type="Google" id="ProtNLM"/>
    </source>
</evidence>
<keyword evidence="1" id="KW-0812">Transmembrane</keyword>
<dbReference type="Proteomes" id="UP000616201">
    <property type="component" value="Unassembled WGS sequence"/>
</dbReference>
<evidence type="ECO:0000313" key="2">
    <source>
        <dbReference type="EMBL" id="MBE8712466.1"/>
    </source>
</evidence>
<accession>A0A928YNV6</accession>
<proteinExistence type="predicted"/>
<dbReference type="RefSeq" id="WP_196934799.1">
    <property type="nucleotide sequence ID" value="NZ_MU158698.1"/>
</dbReference>
<protein>
    <recommendedName>
        <fullName evidence="4">Lipoprotein</fullName>
    </recommendedName>
</protein>
<evidence type="ECO:0000313" key="3">
    <source>
        <dbReference type="Proteomes" id="UP000616201"/>
    </source>
</evidence>
<feature type="transmembrane region" description="Helical" evidence="1">
    <location>
        <begin position="7"/>
        <end position="24"/>
    </location>
</feature>
<dbReference type="PROSITE" id="PS51257">
    <property type="entry name" value="PROKAR_LIPOPROTEIN"/>
    <property type="match status" value="1"/>
</dbReference>
<keyword evidence="1" id="KW-0472">Membrane</keyword>
<evidence type="ECO:0000256" key="1">
    <source>
        <dbReference type="SAM" id="Phobius"/>
    </source>
</evidence>
<reference evidence="2" key="1">
    <citation type="submission" date="2018-02" db="EMBL/GenBank/DDBJ databases">
        <authorList>
            <person name="Vasarhelyi B.M."/>
            <person name="Deshmukh S."/>
            <person name="Balint B."/>
            <person name="Kukolya J."/>
        </authorList>
    </citation>
    <scope>NUCLEOTIDE SEQUENCE</scope>
    <source>
        <strain evidence="2">KB22</strain>
    </source>
</reference>
<dbReference type="AlphaFoldDB" id="A0A928YNV6"/>
<keyword evidence="1" id="KW-1133">Transmembrane helix</keyword>
<dbReference type="EMBL" id="PRDK01000001">
    <property type="protein sequence ID" value="MBE8712466.1"/>
    <property type="molecule type" value="Genomic_DNA"/>
</dbReference>